<organism evidence="2 3">
    <name type="scientific">Aureobasidium pullulans EXF-150</name>
    <dbReference type="NCBI Taxonomy" id="1043002"/>
    <lineage>
        <taxon>Eukaryota</taxon>
        <taxon>Fungi</taxon>
        <taxon>Dikarya</taxon>
        <taxon>Ascomycota</taxon>
        <taxon>Pezizomycotina</taxon>
        <taxon>Dothideomycetes</taxon>
        <taxon>Dothideomycetidae</taxon>
        <taxon>Dothideales</taxon>
        <taxon>Saccotheciaceae</taxon>
        <taxon>Aureobasidium</taxon>
    </lineage>
</organism>
<dbReference type="RefSeq" id="XP_029765377.1">
    <property type="nucleotide sequence ID" value="XM_029906661.1"/>
</dbReference>
<dbReference type="EMBL" id="KL584974">
    <property type="protein sequence ID" value="KEQ89190.1"/>
    <property type="molecule type" value="Genomic_DNA"/>
</dbReference>
<sequence length="389" mass="43490">MSIDQTLASAILNLSLSKNHQLLCARTCHLKSLNALVLLILIPAHTTSLVNVADIALGIQVDRSFLLTINLFSTSSNMDPSICAPGVPRRGEVTERDGFIKDVNDLCALVNQGIEHIPDFPRDHTPTILSLWAASGDEQRMKNAGIDMAQTFWRMVDIQPIARQLRPNGVLASKPAGSYHKLIEASREFGLRMTTQSELDQVAVGAGQHFVRTESFPVQHNAQDDAFNTVKLTVIMIKEGSLVWPPKGPNVRIFAVDLHPVRGSKYPHYISEWGFAYIDTDTIRAHPDDWHLYITTGHAVVHEHYDHHPDFPTCRNMNINDGRRASYPRNNTSSGPSGTKKELRIFDEQGTRLEVYMSPDTEIIRKRACCAWLLRNIPKMAASRQGSQT</sequence>
<evidence type="ECO:0000313" key="3">
    <source>
        <dbReference type="Proteomes" id="UP000030706"/>
    </source>
</evidence>
<dbReference type="GeneID" id="40748967"/>
<feature type="compositionally biased region" description="Polar residues" evidence="1">
    <location>
        <begin position="328"/>
        <end position="337"/>
    </location>
</feature>
<accession>A0A074XUL7</accession>
<dbReference type="Proteomes" id="UP000030706">
    <property type="component" value="Unassembled WGS sequence"/>
</dbReference>
<feature type="region of interest" description="Disordered" evidence="1">
    <location>
        <begin position="321"/>
        <end position="340"/>
    </location>
</feature>
<proteinExistence type="predicted"/>
<evidence type="ECO:0000256" key="1">
    <source>
        <dbReference type="SAM" id="MobiDB-lite"/>
    </source>
</evidence>
<keyword evidence="3" id="KW-1185">Reference proteome</keyword>
<reference evidence="2 3" key="1">
    <citation type="journal article" date="2014" name="BMC Genomics">
        <title>Genome sequencing of four Aureobasidium pullulans varieties: biotechnological potential, stress tolerance, and description of new species.</title>
        <authorList>
            <person name="Gostin Ar C."/>
            <person name="Ohm R.A."/>
            <person name="Kogej T."/>
            <person name="Sonjak S."/>
            <person name="Turk M."/>
            <person name="Zajc J."/>
            <person name="Zalar P."/>
            <person name="Grube M."/>
            <person name="Sun H."/>
            <person name="Han J."/>
            <person name="Sharma A."/>
            <person name="Chiniquy J."/>
            <person name="Ngan C.Y."/>
            <person name="Lipzen A."/>
            <person name="Barry K."/>
            <person name="Grigoriev I.V."/>
            <person name="Gunde-Cimerman N."/>
        </authorList>
    </citation>
    <scope>NUCLEOTIDE SEQUENCE [LARGE SCALE GENOMIC DNA]</scope>
    <source>
        <strain evidence="2 3">EXF-150</strain>
    </source>
</reference>
<dbReference type="HOGENOM" id="CLU_059750_0_0_1"/>
<gene>
    <name evidence="2" type="ORF">M438DRAFT_350632</name>
</gene>
<dbReference type="AlphaFoldDB" id="A0A074XUL7"/>
<name>A0A074XUL7_AURPU</name>
<protein>
    <submittedName>
        <fullName evidence="2">Uncharacterized protein</fullName>
    </submittedName>
</protein>
<evidence type="ECO:0000313" key="2">
    <source>
        <dbReference type="EMBL" id="KEQ89190.1"/>
    </source>
</evidence>